<feature type="transmembrane region" description="Helical" evidence="2">
    <location>
        <begin position="97"/>
        <end position="116"/>
    </location>
</feature>
<feature type="transmembrane region" description="Helical" evidence="2">
    <location>
        <begin position="201"/>
        <end position="222"/>
    </location>
</feature>
<feature type="transmembrane region" description="Helical" evidence="2">
    <location>
        <begin position="176"/>
        <end position="194"/>
    </location>
</feature>
<keyword evidence="2" id="KW-1133">Transmembrane helix</keyword>
<comment type="caution">
    <text evidence="3">The sequence shown here is derived from an EMBL/GenBank/DDBJ whole genome shotgun (WGS) entry which is preliminary data.</text>
</comment>
<feature type="transmembrane region" description="Helical" evidence="2">
    <location>
        <begin position="137"/>
        <end position="156"/>
    </location>
</feature>
<keyword evidence="2" id="KW-0472">Membrane</keyword>
<dbReference type="Proteomes" id="UP001295684">
    <property type="component" value="Unassembled WGS sequence"/>
</dbReference>
<sequence length="268" mass="31862">MSKSQEQESNLESSKNPEELNAPQQSRCRRFSCWYWGSNTEEYINPDERATIGFTLLMTFRTILTTLLIINTIYRFIWTGHDGVNTFFRYQLYFTTWSLYVTLYTEIWIISTSLYNHKKGVDFENKKQLRILMHNHIFMILTLAMESVTTLMYWTAIYEYGKDISPKECSRILDHSLPLVVILFEFFSNGWVLYQRQTVTILILLVYFPVNILYTVFGPRPLYSRLPWNNIESFIFVVAVFGIAFGGHALYSLFSKWRFNRAKKRQQK</sequence>
<name>A0AAD1UJZ8_EUPCR</name>
<proteinExistence type="predicted"/>
<protein>
    <submittedName>
        <fullName evidence="3">Uncharacterized protein</fullName>
    </submittedName>
</protein>
<dbReference type="AlphaFoldDB" id="A0AAD1UJZ8"/>
<keyword evidence="2" id="KW-0812">Transmembrane</keyword>
<reference evidence="3" key="1">
    <citation type="submission" date="2023-07" db="EMBL/GenBank/DDBJ databases">
        <authorList>
            <consortium name="AG Swart"/>
            <person name="Singh M."/>
            <person name="Singh A."/>
            <person name="Seah K."/>
            <person name="Emmerich C."/>
        </authorList>
    </citation>
    <scope>NUCLEOTIDE SEQUENCE</scope>
    <source>
        <strain evidence="3">DP1</strain>
    </source>
</reference>
<keyword evidence="4" id="KW-1185">Reference proteome</keyword>
<organism evidence="3 4">
    <name type="scientific">Euplotes crassus</name>
    <dbReference type="NCBI Taxonomy" id="5936"/>
    <lineage>
        <taxon>Eukaryota</taxon>
        <taxon>Sar</taxon>
        <taxon>Alveolata</taxon>
        <taxon>Ciliophora</taxon>
        <taxon>Intramacronucleata</taxon>
        <taxon>Spirotrichea</taxon>
        <taxon>Hypotrichia</taxon>
        <taxon>Euplotida</taxon>
        <taxon>Euplotidae</taxon>
        <taxon>Moneuplotes</taxon>
    </lineage>
</organism>
<dbReference type="EMBL" id="CAMPGE010011307">
    <property type="protein sequence ID" value="CAI2370142.1"/>
    <property type="molecule type" value="Genomic_DNA"/>
</dbReference>
<feature type="region of interest" description="Disordered" evidence="1">
    <location>
        <begin position="1"/>
        <end position="23"/>
    </location>
</feature>
<evidence type="ECO:0000256" key="2">
    <source>
        <dbReference type="SAM" id="Phobius"/>
    </source>
</evidence>
<gene>
    <name evidence="3" type="ORF">ECRASSUSDP1_LOCUS11450</name>
</gene>
<accession>A0AAD1UJZ8</accession>
<feature type="transmembrane region" description="Helical" evidence="2">
    <location>
        <begin position="54"/>
        <end position="77"/>
    </location>
</feature>
<evidence type="ECO:0000256" key="1">
    <source>
        <dbReference type="SAM" id="MobiDB-lite"/>
    </source>
</evidence>
<evidence type="ECO:0000313" key="3">
    <source>
        <dbReference type="EMBL" id="CAI2370142.1"/>
    </source>
</evidence>
<evidence type="ECO:0000313" key="4">
    <source>
        <dbReference type="Proteomes" id="UP001295684"/>
    </source>
</evidence>
<feature type="compositionally biased region" description="Polar residues" evidence="1">
    <location>
        <begin position="1"/>
        <end position="14"/>
    </location>
</feature>
<feature type="transmembrane region" description="Helical" evidence="2">
    <location>
        <begin position="234"/>
        <end position="254"/>
    </location>
</feature>